<dbReference type="GeneID" id="107273643"/>
<dbReference type="GO" id="GO:0004984">
    <property type="term" value="F:olfactory receptor activity"/>
    <property type="evidence" value="ECO:0007669"/>
    <property type="project" value="InterPro"/>
</dbReference>
<dbReference type="Proteomes" id="UP000694920">
    <property type="component" value="Unplaced"/>
</dbReference>
<dbReference type="AlphaFoldDB" id="A0AAJ7CDT9"/>
<feature type="transmembrane region" description="Helical" evidence="9">
    <location>
        <begin position="179"/>
        <end position="208"/>
    </location>
</feature>
<dbReference type="GO" id="GO:0007165">
    <property type="term" value="P:signal transduction"/>
    <property type="evidence" value="ECO:0007669"/>
    <property type="project" value="UniProtKB-KW"/>
</dbReference>
<dbReference type="PANTHER" id="PTHR21137">
    <property type="entry name" value="ODORANT RECEPTOR"/>
    <property type="match status" value="1"/>
</dbReference>
<keyword evidence="5 9" id="KW-1133">Transmembrane helix</keyword>
<dbReference type="RefSeq" id="XP_015607537.1">
    <property type="nucleotide sequence ID" value="XM_015752051.2"/>
</dbReference>
<evidence type="ECO:0000256" key="5">
    <source>
        <dbReference type="ARBA" id="ARBA00022989"/>
    </source>
</evidence>
<feature type="transmembrane region" description="Helical" evidence="9">
    <location>
        <begin position="121"/>
        <end position="148"/>
    </location>
</feature>
<keyword evidence="6 9" id="KW-0472">Membrane</keyword>
<dbReference type="Pfam" id="PF02949">
    <property type="entry name" value="7tm_6"/>
    <property type="match status" value="1"/>
</dbReference>
<keyword evidence="2 9" id="KW-0716">Sensory transduction</keyword>
<evidence type="ECO:0000256" key="1">
    <source>
        <dbReference type="ARBA" id="ARBA00004141"/>
    </source>
</evidence>
<dbReference type="PANTHER" id="PTHR21137:SF42">
    <property type="entry name" value="ODORANT RECEPTOR 83A"/>
    <property type="match status" value="1"/>
</dbReference>
<evidence type="ECO:0000256" key="3">
    <source>
        <dbReference type="ARBA" id="ARBA00022692"/>
    </source>
</evidence>
<comment type="similarity">
    <text evidence="9">Belongs to the insect chemoreceptor superfamily. Heteromeric odorant receptor channel (TC 1.A.69) family.</text>
</comment>
<keyword evidence="10" id="KW-1185">Reference proteome</keyword>
<comment type="subcellular location">
    <subcellularLocation>
        <location evidence="9">Cell membrane</location>
        <topology evidence="9">Multi-pass membrane protein</topology>
    </subcellularLocation>
    <subcellularLocation>
        <location evidence="1">Membrane</location>
        <topology evidence="1">Multi-pass membrane protein</topology>
    </subcellularLocation>
</comment>
<dbReference type="KEGG" id="ccin:107273643"/>
<evidence type="ECO:0000256" key="7">
    <source>
        <dbReference type="ARBA" id="ARBA00023170"/>
    </source>
</evidence>
<evidence type="ECO:0000256" key="8">
    <source>
        <dbReference type="ARBA" id="ARBA00023224"/>
    </source>
</evidence>
<organism evidence="10 11">
    <name type="scientific">Cephus cinctus</name>
    <name type="common">Wheat stem sawfly</name>
    <dbReference type="NCBI Taxonomy" id="211228"/>
    <lineage>
        <taxon>Eukaryota</taxon>
        <taxon>Metazoa</taxon>
        <taxon>Ecdysozoa</taxon>
        <taxon>Arthropoda</taxon>
        <taxon>Hexapoda</taxon>
        <taxon>Insecta</taxon>
        <taxon>Pterygota</taxon>
        <taxon>Neoptera</taxon>
        <taxon>Endopterygota</taxon>
        <taxon>Hymenoptera</taxon>
        <taxon>Cephoidea</taxon>
        <taxon>Cephidae</taxon>
        <taxon>Cephus</taxon>
    </lineage>
</organism>
<protein>
    <recommendedName>
        <fullName evidence="9">Odorant receptor</fullName>
    </recommendedName>
</protein>
<evidence type="ECO:0000256" key="6">
    <source>
        <dbReference type="ARBA" id="ARBA00023136"/>
    </source>
</evidence>
<evidence type="ECO:0000256" key="4">
    <source>
        <dbReference type="ARBA" id="ARBA00022725"/>
    </source>
</evidence>
<keyword evidence="4 9" id="KW-0552">Olfaction</keyword>
<feature type="transmembrane region" description="Helical" evidence="9">
    <location>
        <begin position="57"/>
        <end position="79"/>
    </location>
</feature>
<proteinExistence type="inferred from homology"/>
<evidence type="ECO:0000313" key="10">
    <source>
        <dbReference type="Proteomes" id="UP000694920"/>
    </source>
</evidence>
<feature type="transmembrane region" description="Helical" evidence="9">
    <location>
        <begin position="290"/>
        <end position="310"/>
    </location>
</feature>
<evidence type="ECO:0000313" key="11">
    <source>
        <dbReference type="RefSeq" id="XP_015607537.1"/>
    </source>
</evidence>
<dbReference type="GO" id="GO:0005886">
    <property type="term" value="C:plasma membrane"/>
    <property type="evidence" value="ECO:0007669"/>
    <property type="project" value="UniProtKB-SubCell"/>
</dbReference>
<comment type="caution">
    <text evidence="9">Lacks conserved residue(s) required for the propagation of feature annotation.</text>
</comment>
<evidence type="ECO:0000256" key="2">
    <source>
        <dbReference type="ARBA" id="ARBA00022606"/>
    </source>
</evidence>
<keyword evidence="7 9" id="KW-0675">Receptor</keyword>
<feature type="transmembrane region" description="Helical" evidence="9">
    <location>
        <begin position="258"/>
        <end position="278"/>
    </location>
</feature>
<evidence type="ECO:0000256" key="9">
    <source>
        <dbReference type="RuleBase" id="RU351113"/>
    </source>
</evidence>
<feature type="transmembrane region" description="Helical" evidence="9">
    <location>
        <begin position="32"/>
        <end position="51"/>
    </location>
</feature>
<dbReference type="InterPro" id="IPR004117">
    <property type="entry name" value="7tm6_olfct_rcpt"/>
</dbReference>
<dbReference type="GO" id="GO:0005549">
    <property type="term" value="F:odorant binding"/>
    <property type="evidence" value="ECO:0007669"/>
    <property type="project" value="InterPro"/>
</dbReference>
<sequence>MDISGATIVLKWNEWLLDFLGLWPLNLNNAKFSFFFIYIIIQCFLQYAALVDNIFDLSYVVANLTETVVFCMIVLKLVIYRINMKRLHELIRIIKEDYSHELYKTAKERMIFMKYNSLSRMIVQCFSILCVCAAVLFYIQPLICYLLAYRDSTGNSSSAFVLPYHIRLFFNLTEARTYYIIYACEILIIPMSACGYVGPSCLLITLVLHICGQLSILATQVECMTYDPKTIQQQLKQIVIKHSHLISLCATLNSTYSIFLLQEVIGITVLLCLGSYNITVNHVLEETGEFLTFSCYVFTVFVQLLGFCYMGECLVNESINLCDAFYNYEWYNASAVHRKLLLMCLIRSQRPLVLTAGKFFTFSLENFTSVTRNLLINFSPVLFFNQLALQTFLFAGYENINGLFVGTSKIHIKQS</sequence>
<keyword evidence="8 9" id="KW-0807">Transducer</keyword>
<accession>A0AAJ7CDT9</accession>
<reference evidence="11" key="1">
    <citation type="submission" date="2025-08" db="UniProtKB">
        <authorList>
            <consortium name="RefSeq"/>
        </authorList>
    </citation>
    <scope>IDENTIFICATION</scope>
</reference>
<keyword evidence="3 9" id="KW-0812">Transmembrane</keyword>
<gene>
    <name evidence="11" type="primary">LOC107273643</name>
</gene>
<name>A0AAJ7CDT9_CEPCN</name>